<gene>
    <name evidence="3" type="ORF">FRX31_004580</name>
</gene>
<proteinExistence type="predicted"/>
<dbReference type="EMBL" id="JABWDY010003591">
    <property type="protein sequence ID" value="KAF5205833.1"/>
    <property type="molecule type" value="Genomic_DNA"/>
</dbReference>
<keyword evidence="4" id="KW-1185">Reference proteome</keyword>
<sequence length="100" mass="11187">MVFAAKLISNAILKMNINDIKVDTRKLPQDRFTSISSSPKFGVYETDYGWGKPKKVEFIGEDSITISDCPNVEGGFEIGFTRNKIEMDAFDSLFANSLLI</sequence>
<dbReference type="GO" id="GO:0016747">
    <property type="term" value="F:acyltransferase activity, transferring groups other than amino-acyl groups"/>
    <property type="evidence" value="ECO:0007669"/>
    <property type="project" value="UniProtKB-ARBA"/>
</dbReference>
<dbReference type="AlphaFoldDB" id="A0A7J6X8T2"/>
<name>A0A7J6X8T2_THATH</name>
<comment type="caution">
    <text evidence="3">The sequence shown here is derived from an EMBL/GenBank/DDBJ whole genome shotgun (WGS) entry which is preliminary data.</text>
</comment>
<dbReference type="Proteomes" id="UP000554482">
    <property type="component" value="Unassembled WGS sequence"/>
</dbReference>
<keyword evidence="2" id="KW-0012">Acyltransferase</keyword>
<dbReference type="Gene3D" id="3.30.559.10">
    <property type="entry name" value="Chloramphenicol acetyltransferase-like domain"/>
    <property type="match status" value="1"/>
</dbReference>
<dbReference type="InterPro" id="IPR051504">
    <property type="entry name" value="Plant_metabolite_acyltrans"/>
</dbReference>
<organism evidence="3 4">
    <name type="scientific">Thalictrum thalictroides</name>
    <name type="common">Rue-anemone</name>
    <name type="synonym">Anemone thalictroides</name>
    <dbReference type="NCBI Taxonomy" id="46969"/>
    <lineage>
        <taxon>Eukaryota</taxon>
        <taxon>Viridiplantae</taxon>
        <taxon>Streptophyta</taxon>
        <taxon>Embryophyta</taxon>
        <taxon>Tracheophyta</taxon>
        <taxon>Spermatophyta</taxon>
        <taxon>Magnoliopsida</taxon>
        <taxon>Ranunculales</taxon>
        <taxon>Ranunculaceae</taxon>
        <taxon>Thalictroideae</taxon>
        <taxon>Thalictrum</taxon>
    </lineage>
</organism>
<evidence type="ECO:0000313" key="4">
    <source>
        <dbReference type="Proteomes" id="UP000554482"/>
    </source>
</evidence>
<protein>
    <submittedName>
        <fullName evidence="3">Uncharacterized protein</fullName>
    </submittedName>
</protein>
<dbReference type="OrthoDB" id="1862401at2759"/>
<evidence type="ECO:0000256" key="2">
    <source>
        <dbReference type="ARBA" id="ARBA00023315"/>
    </source>
</evidence>
<dbReference type="InterPro" id="IPR023213">
    <property type="entry name" value="CAT-like_dom_sf"/>
</dbReference>
<accession>A0A7J6X8T2</accession>
<dbReference type="PANTHER" id="PTHR31625">
    <property type="match status" value="1"/>
</dbReference>
<keyword evidence="1" id="KW-0808">Transferase</keyword>
<dbReference type="Pfam" id="PF02458">
    <property type="entry name" value="Transferase"/>
    <property type="match status" value="1"/>
</dbReference>
<reference evidence="3 4" key="1">
    <citation type="submission" date="2020-06" db="EMBL/GenBank/DDBJ databases">
        <title>Transcriptomic and genomic resources for Thalictrum thalictroides and T. hernandezii: Facilitating candidate gene discovery in an emerging model plant lineage.</title>
        <authorList>
            <person name="Arias T."/>
            <person name="Riano-Pachon D.M."/>
            <person name="Di Stilio V.S."/>
        </authorList>
    </citation>
    <scope>NUCLEOTIDE SEQUENCE [LARGE SCALE GENOMIC DNA]</scope>
    <source>
        <strain evidence="4">cv. WT478/WT964</strain>
        <tissue evidence="3">Leaves</tissue>
    </source>
</reference>
<evidence type="ECO:0000313" key="3">
    <source>
        <dbReference type="EMBL" id="KAF5205833.1"/>
    </source>
</evidence>
<evidence type="ECO:0000256" key="1">
    <source>
        <dbReference type="ARBA" id="ARBA00022679"/>
    </source>
</evidence>